<gene>
    <name evidence="13" type="ORF">BWR60_08545</name>
</gene>
<dbReference type="Pfam" id="PF00266">
    <property type="entry name" value="Aminotran_5"/>
    <property type="match status" value="1"/>
</dbReference>
<dbReference type="SUPFAM" id="SSF53383">
    <property type="entry name" value="PLP-dependent transferases"/>
    <property type="match status" value="1"/>
</dbReference>
<sequence>MDTRPMVHSSGINAYDVNAVRADFPILSRTVYGKPLVYLDNAASAQKPRSVIDAESRVYEEEYANVHRGLHYLSGAATDAFEATREAVKRFINARSIKEIVYTRGTTEAINLVAQSYGRAFLKEGDEIIVSVMEHHSNIVPWQLLAQEKGLVLKVAPIDDDGNFLLDEYERLLSPRTRLVSVAYMSNALGTIVPVKAVIERAHAVGAKVLLDAAQAITHMPVDVQDLGCDFLAFSGHKLYGPTGIGILYGREELLEAMPPWQGGGEMIRTVSFSGTTFAELPAKFEAGTPAIAQTIALKAAIDYVTALGLDTIAAHEHELMEYGVERLSHVPGLTIVGRARDRASIISFAMDCAHPHDIGTVIDQAGVAVRAGHHCAQPLMERLGLPATARASFALYNTKAEIDVMAEALDKVVKLFGK</sequence>
<dbReference type="InterPro" id="IPR000192">
    <property type="entry name" value="Aminotrans_V_dom"/>
</dbReference>
<reference evidence="14" key="1">
    <citation type="submission" date="2017-05" db="EMBL/GenBank/DDBJ databases">
        <authorList>
            <person name="Macchi M."/>
            <person name="Festa S."/>
            <person name="Coppotelli B.M."/>
            <person name="Morelli I.S."/>
        </authorList>
    </citation>
    <scope>NUCLEOTIDE SEQUENCE [LARGE SCALE GENOMIC DNA]</scope>
    <source>
        <strain evidence="14">I</strain>
    </source>
</reference>
<dbReference type="Gene3D" id="3.90.1150.10">
    <property type="entry name" value="Aspartate Aminotransferase, domain 1"/>
    <property type="match status" value="1"/>
</dbReference>
<dbReference type="InterPro" id="IPR020578">
    <property type="entry name" value="Aminotrans_V_PyrdxlP_BS"/>
</dbReference>
<dbReference type="PIRSF" id="PIRSF005572">
    <property type="entry name" value="NifS"/>
    <property type="match status" value="1"/>
</dbReference>
<dbReference type="AlphaFoldDB" id="A0A211ZR21"/>
<dbReference type="NCBIfam" id="TIGR01979">
    <property type="entry name" value="sufS"/>
    <property type="match status" value="1"/>
</dbReference>
<dbReference type="GO" id="GO:0006534">
    <property type="term" value="P:cysteine metabolic process"/>
    <property type="evidence" value="ECO:0007669"/>
    <property type="project" value="UniProtKB-UniRule"/>
</dbReference>
<evidence type="ECO:0000256" key="7">
    <source>
        <dbReference type="ARBA" id="ARBA00022679"/>
    </source>
</evidence>
<evidence type="ECO:0000313" key="14">
    <source>
        <dbReference type="Proteomes" id="UP000196655"/>
    </source>
</evidence>
<comment type="function">
    <text evidence="2 11">Catalyzes the removal of elemental sulfur and selenium atoms from L-cysteine, L-cystine, L-selenocysteine, and L-selenocystine to produce L-alanine.</text>
</comment>
<dbReference type="InterPro" id="IPR015424">
    <property type="entry name" value="PyrdxlP-dep_Trfase"/>
</dbReference>
<comment type="similarity">
    <text evidence="4 11">Belongs to the class-V pyridoxal-phosphate-dependent aminotransferase family. Csd subfamily.</text>
</comment>
<accession>A0A211ZR21</accession>
<dbReference type="EMBL" id="NHON01000011">
    <property type="protein sequence ID" value="OWJ67721.1"/>
    <property type="molecule type" value="Genomic_DNA"/>
</dbReference>
<feature type="domain" description="Aminotransferase class V" evidence="12">
    <location>
        <begin position="37"/>
        <end position="405"/>
    </location>
</feature>
<dbReference type="EC" id="2.8.1.7" evidence="5 11"/>
<keyword evidence="7 11" id="KW-0808">Transferase</keyword>
<evidence type="ECO:0000256" key="9">
    <source>
        <dbReference type="ARBA" id="ARBA00050776"/>
    </source>
</evidence>
<name>A0A211ZR21_9PROT</name>
<dbReference type="GO" id="GO:0031071">
    <property type="term" value="F:cysteine desulfurase activity"/>
    <property type="evidence" value="ECO:0007669"/>
    <property type="project" value="UniProtKB-UniRule"/>
</dbReference>
<evidence type="ECO:0000256" key="3">
    <source>
        <dbReference type="ARBA" id="ARBA00003120"/>
    </source>
</evidence>
<evidence type="ECO:0000256" key="10">
    <source>
        <dbReference type="RuleBase" id="RU004504"/>
    </source>
</evidence>
<organism evidence="13 14">
    <name type="scientific">Inquilinus limosus</name>
    <dbReference type="NCBI Taxonomy" id="171674"/>
    <lineage>
        <taxon>Bacteria</taxon>
        <taxon>Pseudomonadati</taxon>
        <taxon>Pseudomonadota</taxon>
        <taxon>Alphaproteobacteria</taxon>
        <taxon>Rhodospirillales</taxon>
        <taxon>Rhodospirillaceae</taxon>
        <taxon>Inquilinus</taxon>
    </lineage>
</organism>
<evidence type="ECO:0000256" key="11">
    <source>
        <dbReference type="RuleBase" id="RU004506"/>
    </source>
</evidence>
<comment type="cofactor">
    <cofactor evidence="1 10">
        <name>pyridoxal 5'-phosphate</name>
        <dbReference type="ChEBI" id="CHEBI:597326"/>
    </cofactor>
</comment>
<protein>
    <recommendedName>
        <fullName evidence="6 11">Cysteine desulfurase</fullName>
        <ecNumber evidence="5 11">2.8.1.7</ecNumber>
    </recommendedName>
</protein>
<evidence type="ECO:0000256" key="6">
    <source>
        <dbReference type="ARBA" id="ARBA00013558"/>
    </source>
</evidence>
<evidence type="ECO:0000259" key="12">
    <source>
        <dbReference type="Pfam" id="PF00266"/>
    </source>
</evidence>
<evidence type="ECO:0000313" key="13">
    <source>
        <dbReference type="EMBL" id="OWJ67721.1"/>
    </source>
</evidence>
<dbReference type="InterPro" id="IPR015422">
    <property type="entry name" value="PyrdxlP-dep_Trfase_small"/>
</dbReference>
<dbReference type="GO" id="GO:0030170">
    <property type="term" value="F:pyridoxal phosphate binding"/>
    <property type="evidence" value="ECO:0007669"/>
    <property type="project" value="UniProtKB-UniRule"/>
</dbReference>
<dbReference type="PANTHER" id="PTHR43586">
    <property type="entry name" value="CYSTEINE DESULFURASE"/>
    <property type="match status" value="1"/>
</dbReference>
<dbReference type="OrthoDB" id="9804366at2"/>
<dbReference type="STRING" id="1122125.GCA_000423185_03329"/>
<dbReference type="PANTHER" id="PTHR43586:SF8">
    <property type="entry name" value="CYSTEINE DESULFURASE 1, CHLOROPLASTIC"/>
    <property type="match status" value="1"/>
</dbReference>
<dbReference type="CDD" id="cd06453">
    <property type="entry name" value="SufS_like"/>
    <property type="match status" value="1"/>
</dbReference>
<comment type="caution">
    <text evidence="13">The sequence shown here is derived from an EMBL/GenBank/DDBJ whole genome shotgun (WGS) entry which is preliminary data.</text>
</comment>
<comment type="catalytic activity">
    <reaction evidence="9 11">
        <text>(sulfur carrier)-H + L-cysteine = (sulfur carrier)-SH + L-alanine</text>
        <dbReference type="Rhea" id="RHEA:43892"/>
        <dbReference type="Rhea" id="RHEA-COMP:14737"/>
        <dbReference type="Rhea" id="RHEA-COMP:14739"/>
        <dbReference type="ChEBI" id="CHEBI:29917"/>
        <dbReference type="ChEBI" id="CHEBI:35235"/>
        <dbReference type="ChEBI" id="CHEBI:57972"/>
        <dbReference type="ChEBI" id="CHEBI:64428"/>
        <dbReference type="EC" id="2.8.1.7"/>
    </reaction>
</comment>
<keyword evidence="14" id="KW-1185">Reference proteome</keyword>
<keyword evidence="8 11" id="KW-0663">Pyridoxal phosphate</keyword>
<evidence type="ECO:0000256" key="1">
    <source>
        <dbReference type="ARBA" id="ARBA00001933"/>
    </source>
</evidence>
<proteinExistence type="inferred from homology"/>
<comment type="function">
    <text evidence="3">Catalyzes the removal of elemental sulfur atoms from cysteine to produce alanine. Seems to participate in the biosynthesis of the nitrogenase metalloclusters by providing the inorganic sulfur required for the Fe-S core formation.</text>
</comment>
<evidence type="ECO:0000256" key="4">
    <source>
        <dbReference type="ARBA" id="ARBA00010447"/>
    </source>
</evidence>
<dbReference type="Gene3D" id="3.40.640.10">
    <property type="entry name" value="Type I PLP-dependent aspartate aminotransferase-like (Major domain)"/>
    <property type="match status" value="1"/>
</dbReference>
<dbReference type="InterPro" id="IPR015421">
    <property type="entry name" value="PyrdxlP-dep_Trfase_major"/>
</dbReference>
<evidence type="ECO:0000256" key="8">
    <source>
        <dbReference type="ARBA" id="ARBA00022898"/>
    </source>
</evidence>
<dbReference type="Proteomes" id="UP000196655">
    <property type="component" value="Unassembled WGS sequence"/>
</dbReference>
<dbReference type="InterPro" id="IPR016454">
    <property type="entry name" value="Cysteine_dSase"/>
</dbReference>
<evidence type="ECO:0000256" key="5">
    <source>
        <dbReference type="ARBA" id="ARBA00012239"/>
    </source>
</evidence>
<evidence type="ECO:0000256" key="2">
    <source>
        <dbReference type="ARBA" id="ARBA00002824"/>
    </source>
</evidence>
<dbReference type="InterPro" id="IPR010970">
    <property type="entry name" value="Cys_dSase_SufS"/>
</dbReference>
<dbReference type="RefSeq" id="WP_088150577.1">
    <property type="nucleotide sequence ID" value="NZ_NHON01000011.1"/>
</dbReference>
<dbReference type="PROSITE" id="PS00595">
    <property type="entry name" value="AA_TRANSFER_CLASS_5"/>
    <property type="match status" value="1"/>
</dbReference>